<dbReference type="RefSeq" id="WP_206571626.1">
    <property type="nucleotide sequence ID" value="NZ_JAFKCW010000007.1"/>
</dbReference>
<dbReference type="Proteomes" id="UP000664698">
    <property type="component" value="Unassembled WGS sequence"/>
</dbReference>
<evidence type="ECO:0000313" key="3">
    <source>
        <dbReference type="EMBL" id="MBN7803631.1"/>
    </source>
</evidence>
<organism evidence="3 4">
    <name type="scientific">Algoriphagus aestuariicola</name>
    <dbReference type="NCBI Taxonomy" id="1852016"/>
    <lineage>
        <taxon>Bacteria</taxon>
        <taxon>Pseudomonadati</taxon>
        <taxon>Bacteroidota</taxon>
        <taxon>Cytophagia</taxon>
        <taxon>Cytophagales</taxon>
        <taxon>Cyclobacteriaceae</taxon>
        <taxon>Algoriphagus</taxon>
    </lineage>
</organism>
<protein>
    <submittedName>
        <fullName evidence="3">PH domain-containing protein</fullName>
    </submittedName>
</protein>
<dbReference type="Pfam" id="PF02893">
    <property type="entry name" value="GRAM"/>
    <property type="match status" value="1"/>
</dbReference>
<dbReference type="Gene3D" id="2.30.29.30">
    <property type="entry name" value="Pleckstrin-homology domain (PH domain)/Phosphotyrosine-binding domain (PTB)"/>
    <property type="match status" value="1"/>
</dbReference>
<comment type="caution">
    <text evidence="3">The sequence shown here is derived from an EMBL/GenBank/DDBJ whole genome shotgun (WGS) entry which is preliminary data.</text>
</comment>
<keyword evidence="1" id="KW-1133">Transmembrane helix</keyword>
<feature type="domain" description="GRAM" evidence="2">
    <location>
        <begin position="65"/>
        <end position="146"/>
    </location>
</feature>
<dbReference type="InterPro" id="IPR004182">
    <property type="entry name" value="GRAM"/>
</dbReference>
<sequence>MPAILYGGLDFLFDYLMNGEVKHFYSHIIQGVCFGALVGFGFPYLTGKFGPRYVAKIGKSIKPDLAENEQIEVEGPANLFRGIEGVGGKLFLTNERLIFKSHKLNIQNGQTDIDYKHIAEVFGRKTANLIDNGIRIKTTDRKEYDFVVGDRDLWIERINEKAR</sequence>
<accession>A0ABS3BZ86</accession>
<keyword evidence="4" id="KW-1185">Reference proteome</keyword>
<proteinExistence type="predicted"/>
<gene>
    <name evidence="3" type="ORF">J0A67_22390</name>
</gene>
<dbReference type="EMBL" id="JAFKCW010000007">
    <property type="protein sequence ID" value="MBN7803631.1"/>
    <property type="molecule type" value="Genomic_DNA"/>
</dbReference>
<feature type="transmembrane region" description="Helical" evidence="1">
    <location>
        <begin position="24"/>
        <end position="46"/>
    </location>
</feature>
<name>A0ABS3BZ86_9BACT</name>
<dbReference type="InterPro" id="IPR011993">
    <property type="entry name" value="PH-like_dom_sf"/>
</dbReference>
<evidence type="ECO:0000256" key="1">
    <source>
        <dbReference type="SAM" id="Phobius"/>
    </source>
</evidence>
<keyword evidence="1" id="KW-0472">Membrane</keyword>
<keyword evidence="1" id="KW-0812">Transmembrane</keyword>
<reference evidence="3 4" key="1">
    <citation type="submission" date="2021-03" db="EMBL/GenBank/DDBJ databases">
        <title>novel species isolated from a fishpond in China.</title>
        <authorList>
            <person name="Lu H."/>
            <person name="Cai Z."/>
        </authorList>
    </citation>
    <scope>NUCLEOTIDE SEQUENCE [LARGE SCALE GENOMIC DNA]</scope>
    <source>
        <strain evidence="3 4">JCM 31546</strain>
    </source>
</reference>
<evidence type="ECO:0000259" key="2">
    <source>
        <dbReference type="Pfam" id="PF02893"/>
    </source>
</evidence>
<evidence type="ECO:0000313" key="4">
    <source>
        <dbReference type="Proteomes" id="UP000664698"/>
    </source>
</evidence>